<keyword evidence="8" id="KW-1185">Reference proteome</keyword>
<reference evidence="8" key="1">
    <citation type="journal article" date="2019" name="Int. J. Syst. Evol. Microbiol.">
        <title>The Global Catalogue of Microorganisms (GCM) 10K type strain sequencing project: providing services to taxonomists for standard genome sequencing and annotation.</title>
        <authorList>
            <consortium name="The Broad Institute Genomics Platform"/>
            <consortium name="The Broad Institute Genome Sequencing Center for Infectious Disease"/>
            <person name="Wu L."/>
            <person name="Ma J."/>
        </authorList>
    </citation>
    <scope>NUCLEOTIDE SEQUENCE [LARGE SCALE GENOMIC DNA]</scope>
    <source>
        <strain evidence="8">CCUG 57942</strain>
    </source>
</reference>
<dbReference type="SMART" id="SM00220">
    <property type="entry name" value="S_TKc"/>
    <property type="match status" value="1"/>
</dbReference>
<dbReference type="Pfam" id="PF13385">
    <property type="entry name" value="Laminin_G_3"/>
    <property type="match status" value="1"/>
</dbReference>
<evidence type="ECO:0000256" key="2">
    <source>
        <dbReference type="ARBA" id="ARBA00022741"/>
    </source>
</evidence>
<dbReference type="Gene3D" id="3.30.200.20">
    <property type="entry name" value="Phosphorylase Kinase, domain 1"/>
    <property type="match status" value="1"/>
</dbReference>
<feature type="transmembrane region" description="Helical" evidence="5">
    <location>
        <begin position="332"/>
        <end position="351"/>
    </location>
</feature>
<dbReference type="Pfam" id="PF00069">
    <property type="entry name" value="Pkinase"/>
    <property type="match status" value="1"/>
</dbReference>
<evidence type="ECO:0000256" key="5">
    <source>
        <dbReference type="SAM" id="Phobius"/>
    </source>
</evidence>
<keyword evidence="5" id="KW-1133">Transmembrane helix</keyword>
<feature type="domain" description="Protein kinase" evidence="6">
    <location>
        <begin position="5"/>
        <end position="264"/>
    </location>
</feature>
<dbReference type="Gene3D" id="2.60.120.200">
    <property type="match status" value="1"/>
</dbReference>
<dbReference type="SUPFAM" id="SSF56112">
    <property type="entry name" value="Protein kinase-like (PK-like)"/>
    <property type="match status" value="1"/>
</dbReference>
<comment type="caution">
    <text evidence="7">The sequence shown here is derived from an EMBL/GenBank/DDBJ whole genome shotgun (WGS) entry which is preliminary data.</text>
</comment>
<dbReference type="SUPFAM" id="SSF49899">
    <property type="entry name" value="Concanavalin A-like lectins/glucanases"/>
    <property type="match status" value="1"/>
</dbReference>
<keyword evidence="2" id="KW-0547">Nucleotide-binding</keyword>
<protein>
    <submittedName>
        <fullName evidence="7">LamG-like jellyroll fold domain-containing protein</fullName>
    </submittedName>
</protein>
<accession>A0ABW4ZDX7</accession>
<dbReference type="PROSITE" id="PS50011">
    <property type="entry name" value="PROTEIN_KINASE_DOM"/>
    <property type="match status" value="1"/>
</dbReference>
<sequence length="577" mass="63838">MDDRYQVGQLMEELAYGNYYEAEDTLIQRKVQILRYETPTGNKAEWQEAFNAASAELATASHPGLPITYTHGIDDDGPYIIRQLLESTVLNTRLVESGPLSEYEGWELAHQMLEIQDAAKPSGNFHGALDANHIGLIARPSGKKLYSITDYGLAEISRRIHDSKEFLGAPYLISPEQARGEEASELSQIYAIGQLVFHGLSGGHPWIETTLDEIIELQKQEPRLITEYNAGIPDAMAQWINKMRAYDPKDRFQSFEEATQHLPEPIQSAPVPVQATSAVYNVPATHTTTTQTVAAQTTGQVSAADAFAAQKATADAQKKAEMAAKMQTFKNPFVLGGIGAVVLLIIIIVAMSGGEEETENGYTDGSEKAQAELSSLPREGLIAYLDFNEEKLSAANAPNIKLEPLNAAPIFSRNGRSGKGLILDKTRYYRLPLTGTPMGRSDKDFTISFWVKPRKNEDQDLVAVSKQPWQEGETEAFEGDSANHVWKPEDAVIAGSTWNMVTMVCARSDEALTIYIDGEKVESSGNAEINELKKNPFIYIGCDSNENFHHKSPVTIDNMAIWDRKLSDFEIRGLFEQ</sequence>
<dbReference type="Gene3D" id="1.10.510.10">
    <property type="entry name" value="Transferase(Phosphotransferase) domain 1"/>
    <property type="match status" value="1"/>
</dbReference>
<keyword evidence="4" id="KW-0067">ATP-binding</keyword>
<dbReference type="PANTHER" id="PTHR43289">
    <property type="entry name" value="MITOGEN-ACTIVATED PROTEIN KINASE KINASE KINASE 20-RELATED"/>
    <property type="match status" value="1"/>
</dbReference>
<evidence type="ECO:0000256" key="3">
    <source>
        <dbReference type="ARBA" id="ARBA00022777"/>
    </source>
</evidence>
<dbReference type="Proteomes" id="UP001597389">
    <property type="component" value="Unassembled WGS sequence"/>
</dbReference>
<proteinExistence type="predicted"/>
<dbReference type="InterPro" id="IPR011009">
    <property type="entry name" value="Kinase-like_dom_sf"/>
</dbReference>
<dbReference type="EMBL" id="JBHUJB010000072">
    <property type="protein sequence ID" value="MFD2160118.1"/>
    <property type="molecule type" value="Genomic_DNA"/>
</dbReference>
<keyword evidence="5" id="KW-0812">Transmembrane</keyword>
<dbReference type="RefSeq" id="WP_377088100.1">
    <property type="nucleotide sequence ID" value="NZ_JBHSJL010000014.1"/>
</dbReference>
<dbReference type="InterPro" id="IPR000719">
    <property type="entry name" value="Prot_kinase_dom"/>
</dbReference>
<keyword evidence="3" id="KW-0418">Kinase</keyword>
<evidence type="ECO:0000256" key="4">
    <source>
        <dbReference type="ARBA" id="ARBA00022840"/>
    </source>
</evidence>
<gene>
    <name evidence="7" type="ORF">ACFSW8_14530</name>
</gene>
<name>A0ABW4ZDX7_9BACT</name>
<evidence type="ECO:0000313" key="7">
    <source>
        <dbReference type="EMBL" id="MFD2160118.1"/>
    </source>
</evidence>
<dbReference type="InterPro" id="IPR013320">
    <property type="entry name" value="ConA-like_dom_sf"/>
</dbReference>
<keyword evidence="5" id="KW-0472">Membrane</keyword>
<evidence type="ECO:0000313" key="8">
    <source>
        <dbReference type="Proteomes" id="UP001597389"/>
    </source>
</evidence>
<evidence type="ECO:0000259" key="6">
    <source>
        <dbReference type="PROSITE" id="PS50011"/>
    </source>
</evidence>
<evidence type="ECO:0000256" key="1">
    <source>
        <dbReference type="ARBA" id="ARBA00022679"/>
    </source>
</evidence>
<organism evidence="7 8">
    <name type="scientific">Rubritalea tangerina</name>
    <dbReference type="NCBI Taxonomy" id="430798"/>
    <lineage>
        <taxon>Bacteria</taxon>
        <taxon>Pseudomonadati</taxon>
        <taxon>Verrucomicrobiota</taxon>
        <taxon>Verrucomicrobiia</taxon>
        <taxon>Verrucomicrobiales</taxon>
        <taxon>Rubritaleaceae</taxon>
        <taxon>Rubritalea</taxon>
    </lineage>
</organism>
<keyword evidence="1" id="KW-0808">Transferase</keyword>
<dbReference type="PANTHER" id="PTHR43289:SF6">
    <property type="entry name" value="SERINE_THREONINE-PROTEIN KINASE NEKL-3"/>
    <property type="match status" value="1"/>
</dbReference>